<reference evidence="2" key="1">
    <citation type="submission" date="2014-09" db="EMBL/GenBank/DDBJ databases">
        <authorList>
            <person name="Magalhaes I.L.F."/>
            <person name="Oliveira U."/>
            <person name="Santos F.R."/>
            <person name="Vidigal T.H.D.A."/>
            <person name="Brescovit A.D."/>
            <person name="Santos A.J."/>
        </authorList>
    </citation>
    <scope>NUCLEOTIDE SEQUENCE</scope>
    <source>
        <tissue evidence="2">Shoot tissue taken approximately 20 cm above the soil surface</tissue>
    </source>
</reference>
<name>A0A0A9CW09_ARUDO</name>
<evidence type="ECO:0000313" key="2">
    <source>
        <dbReference type="EMBL" id="JAD75662.1"/>
    </source>
</evidence>
<reference evidence="2" key="2">
    <citation type="journal article" date="2015" name="Data Brief">
        <title>Shoot transcriptome of the giant reed, Arundo donax.</title>
        <authorList>
            <person name="Barrero R.A."/>
            <person name="Guerrero F.D."/>
            <person name="Moolhuijzen P."/>
            <person name="Goolsby J.A."/>
            <person name="Tidwell J."/>
            <person name="Bellgard S.E."/>
            <person name="Bellgard M.I."/>
        </authorList>
    </citation>
    <scope>NUCLEOTIDE SEQUENCE</scope>
    <source>
        <tissue evidence="2">Shoot tissue taken approximately 20 cm above the soil surface</tissue>
    </source>
</reference>
<feature type="compositionally biased region" description="Basic and acidic residues" evidence="1">
    <location>
        <begin position="36"/>
        <end position="49"/>
    </location>
</feature>
<dbReference type="EMBL" id="GBRH01222233">
    <property type="protein sequence ID" value="JAD75662.1"/>
    <property type="molecule type" value="Transcribed_RNA"/>
</dbReference>
<dbReference type="AlphaFoldDB" id="A0A0A9CW09"/>
<organism evidence="2">
    <name type="scientific">Arundo donax</name>
    <name type="common">Giant reed</name>
    <name type="synonym">Donax arundinaceus</name>
    <dbReference type="NCBI Taxonomy" id="35708"/>
    <lineage>
        <taxon>Eukaryota</taxon>
        <taxon>Viridiplantae</taxon>
        <taxon>Streptophyta</taxon>
        <taxon>Embryophyta</taxon>
        <taxon>Tracheophyta</taxon>
        <taxon>Spermatophyta</taxon>
        <taxon>Magnoliopsida</taxon>
        <taxon>Liliopsida</taxon>
        <taxon>Poales</taxon>
        <taxon>Poaceae</taxon>
        <taxon>PACMAD clade</taxon>
        <taxon>Arundinoideae</taxon>
        <taxon>Arundineae</taxon>
        <taxon>Arundo</taxon>
    </lineage>
</organism>
<feature type="compositionally biased region" description="Low complexity" evidence="1">
    <location>
        <begin position="20"/>
        <end position="32"/>
    </location>
</feature>
<sequence length="170" mass="18439">MGGGMAPARGFQPPSLSRCGASSGASTLRSSSWDGLAHRLVGEGRRDSRPQQLRNSRRSTRMKTAMRASAYMQVPLAMPASFVSRGSDPGGVSLDAIIKWLQDEMRAGATSQDLPGQHDPCLVLPPLSRPLRPRRHARKNILVHGVTARRCGRADPPRQAQATTRPGRLR</sequence>
<feature type="region of interest" description="Disordered" evidence="1">
    <location>
        <begin position="149"/>
        <end position="170"/>
    </location>
</feature>
<proteinExistence type="predicted"/>
<protein>
    <submittedName>
        <fullName evidence="2">Uncharacterized protein</fullName>
    </submittedName>
</protein>
<evidence type="ECO:0000256" key="1">
    <source>
        <dbReference type="SAM" id="MobiDB-lite"/>
    </source>
</evidence>
<feature type="region of interest" description="Disordered" evidence="1">
    <location>
        <begin position="1"/>
        <end position="64"/>
    </location>
</feature>
<accession>A0A0A9CW09</accession>